<comment type="caution">
    <text evidence="1">The sequence shown here is derived from an EMBL/GenBank/DDBJ whole genome shotgun (WGS) entry which is preliminary data.</text>
</comment>
<dbReference type="AlphaFoldDB" id="A0A1Y2EFN1"/>
<gene>
    <name evidence="1" type="ORF">BCR38DRAFT_105425</name>
</gene>
<keyword evidence="2" id="KW-1185">Reference proteome</keyword>
<dbReference type="Proteomes" id="UP000193689">
    <property type="component" value="Unassembled WGS sequence"/>
</dbReference>
<organism evidence="1 2">
    <name type="scientific">Pseudomassariella vexata</name>
    <dbReference type="NCBI Taxonomy" id="1141098"/>
    <lineage>
        <taxon>Eukaryota</taxon>
        <taxon>Fungi</taxon>
        <taxon>Dikarya</taxon>
        <taxon>Ascomycota</taxon>
        <taxon>Pezizomycotina</taxon>
        <taxon>Sordariomycetes</taxon>
        <taxon>Xylariomycetidae</taxon>
        <taxon>Amphisphaeriales</taxon>
        <taxon>Pseudomassariaceae</taxon>
        <taxon>Pseudomassariella</taxon>
    </lineage>
</organism>
<sequence>MGLHEFTRTDHDTAQRRRECTFKSPELCCSVSVMCKSIISPVVEHPWPDAPHSTPFGTSPGNPLNSFLGSANSCSTVCNFLATLAGAPVTTVYAGTLFVTTDPAPTVLPRPIVTPGRIMVPPPIHASSSMRTGSPYSTFLMRESTLVKCPAP</sequence>
<evidence type="ECO:0000313" key="1">
    <source>
        <dbReference type="EMBL" id="ORY70382.1"/>
    </source>
</evidence>
<protein>
    <submittedName>
        <fullName evidence="1">Uncharacterized protein</fullName>
    </submittedName>
</protein>
<reference evidence="1 2" key="1">
    <citation type="submission" date="2016-07" db="EMBL/GenBank/DDBJ databases">
        <title>Pervasive Adenine N6-methylation of Active Genes in Fungi.</title>
        <authorList>
            <consortium name="DOE Joint Genome Institute"/>
            <person name="Mondo S.J."/>
            <person name="Dannebaum R.O."/>
            <person name="Kuo R.C."/>
            <person name="Labutti K."/>
            <person name="Haridas S."/>
            <person name="Kuo A."/>
            <person name="Salamov A."/>
            <person name="Ahrendt S.R."/>
            <person name="Lipzen A."/>
            <person name="Sullivan W."/>
            <person name="Andreopoulos W.B."/>
            <person name="Clum A."/>
            <person name="Lindquist E."/>
            <person name="Daum C."/>
            <person name="Ramamoorthy G.K."/>
            <person name="Gryganskyi A."/>
            <person name="Culley D."/>
            <person name="Magnuson J.K."/>
            <person name="James T.Y."/>
            <person name="O'Malley M.A."/>
            <person name="Stajich J.E."/>
            <person name="Spatafora J.W."/>
            <person name="Visel A."/>
            <person name="Grigoriev I.V."/>
        </authorList>
    </citation>
    <scope>NUCLEOTIDE SEQUENCE [LARGE SCALE GENOMIC DNA]</scope>
    <source>
        <strain evidence="1 2">CBS 129021</strain>
    </source>
</reference>
<name>A0A1Y2EFN1_9PEZI</name>
<dbReference type="GeneID" id="63769542"/>
<dbReference type="InParanoid" id="A0A1Y2EFN1"/>
<dbReference type="RefSeq" id="XP_040720332.1">
    <property type="nucleotide sequence ID" value="XM_040853330.1"/>
</dbReference>
<dbReference type="OrthoDB" id="5351653at2759"/>
<accession>A0A1Y2EFN1</accession>
<evidence type="ECO:0000313" key="2">
    <source>
        <dbReference type="Proteomes" id="UP000193689"/>
    </source>
</evidence>
<dbReference type="EMBL" id="MCFJ01000002">
    <property type="protein sequence ID" value="ORY70382.1"/>
    <property type="molecule type" value="Genomic_DNA"/>
</dbReference>
<proteinExistence type="predicted"/>